<accession>A0A1W2A0Z2</accession>
<dbReference type="RefSeq" id="WP_144008867.1">
    <property type="nucleotide sequence ID" value="NZ_FWXT01000001.1"/>
</dbReference>
<reference evidence="2" key="1">
    <citation type="submission" date="2017-04" db="EMBL/GenBank/DDBJ databases">
        <authorList>
            <person name="Varghese N."/>
            <person name="Submissions S."/>
        </authorList>
    </citation>
    <scope>NUCLEOTIDE SEQUENCE [LARGE SCALE GENOMIC DNA]</scope>
    <source>
        <strain evidence="2">DSM 12126</strain>
    </source>
</reference>
<dbReference type="OrthoDB" id="1947591at2"/>
<dbReference type="STRING" id="151894.SAMN04488524_1146"/>
<gene>
    <name evidence="1" type="ORF">SAMN04488524_1146</name>
</gene>
<protein>
    <recommendedName>
        <fullName evidence="3">Peptidase MA superfamily protein</fullName>
    </recommendedName>
</protein>
<evidence type="ECO:0008006" key="3">
    <source>
        <dbReference type="Google" id="ProtNLM"/>
    </source>
</evidence>
<organism evidence="1 2">
    <name type="scientific">Pedobacter africanus</name>
    <dbReference type="NCBI Taxonomy" id="151894"/>
    <lineage>
        <taxon>Bacteria</taxon>
        <taxon>Pseudomonadati</taxon>
        <taxon>Bacteroidota</taxon>
        <taxon>Sphingobacteriia</taxon>
        <taxon>Sphingobacteriales</taxon>
        <taxon>Sphingobacteriaceae</taxon>
        <taxon>Pedobacter</taxon>
    </lineage>
</organism>
<proteinExistence type="predicted"/>
<evidence type="ECO:0000313" key="1">
    <source>
        <dbReference type="EMBL" id="SMC54357.1"/>
    </source>
</evidence>
<keyword evidence="2" id="KW-1185">Reference proteome</keyword>
<dbReference type="Proteomes" id="UP000192756">
    <property type="component" value="Unassembled WGS sequence"/>
</dbReference>
<sequence>MKNIFGVLIILLTFFQCIGQIKVPVKIDTSQNSISRLYKFIDLYMQQDAVNNSMWHPKYKNKIVYNYTMDWLWSSNSPKKLAKLFDLELAELQRVNDTLSYFKILAKSKPDQLHDDFSNVYKYYIVEINGKYYLDNCKEYDSARFKKHETENLNFYVSPFYEIDLKAMRKASEELERLYLELKRPKPKKRIDYYMCANEEELNNLSNIVIWNGGLGAYTNIPEGFIVAINDNPVYKHEFVHAVLGSSANCFFMQEGIAVLYGGMDKGLKSYEQGRAELKACYASGKCNFDNLYSREVQQKYNSNLTYAFAAVFCKYLIDNYGLDYFYKLYYNKEITTKNFMEKISEITGKSQVEIKKEVEKLIFQD</sequence>
<name>A0A1W2A0Z2_9SPHI</name>
<evidence type="ECO:0000313" key="2">
    <source>
        <dbReference type="Proteomes" id="UP000192756"/>
    </source>
</evidence>
<dbReference type="AlphaFoldDB" id="A0A1W2A0Z2"/>
<dbReference type="EMBL" id="FWXT01000001">
    <property type="protein sequence ID" value="SMC54357.1"/>
    <property type="molecule type" value="Genomic_DNA"/>
</dbReference>